<evidence type="ECO:0000256" key="5">
    <source>
        <dbReference type="ARBA" id="ARBA00022729"/>
    </source>
</evidence>
<dbReference type="Pfam" id="PF07715">
    <property type="entry name" value="Plug"/>
    <property type="match status" value="1"/>
</dbReference>
<keyword evidence="11" id="KW-1185">Reference proteome</keyword>
<evidence type="ECO:0000256" key="2">
    <source>
        <dbReference type="ARBA" id="ARBA00022448"/>
    </source>
</evidence>
<protein>
    <submittedName>
        <fullName evidence="10">SusC/RagA family TonB-linked outer membrane protein</fullName>
    </submittedName>
</protein>
<evidence type="ECO:0000313" key="10">
    <source>
        <dbReference type="EMBL" id="QMU30885.1"/>
    </source>
</evidence>
<dbReference type="PANTHER" id="PTHR30069">
    <property type="entry name" value="TONB-DEPENDENT OUTER MEMBRANE RECEPTOR"/>
    <property type="match status" value="1"/>
</dbReference>
<keyword evidence="5" id="KW-0732">Signal</keyword>
<reference evidence="10 11" key="2">
    <citation type="submission" date="2020-08" db="EMBL/GenBank/DDBJ databases">
        <title>Adhaeribacter dokdonensis sp. nov., isolated from the rhizosphere of Elymus tsukushiensis, a plant native to the Dokdo Islands, Republic of Korea.</title>
        <authorList>
            <person name="Ghim S.Y."/>
        </authorList>
    </citation>
    <scope>NUCLEOTIDE SEQUENCE [LARGE SCALE GENOMIC DNA]</scope>
    <source>
        <strain evidence="10 11">KUDC8001</strain>
    </source>
</reference>
<dbReference type="InterPro" id="IPR012910">
    <property type="entry name" value="Plug_dom"/>
</dbReference>
<evidence type="ECO:0000256" key="4">
    <source>
        <dbReference type="ARBA" id="ARBA00022692"/>
    </source>
</evidence>
<evidence type="ECO:0000256" key="6">
    <source>
        <dbReference type="ARBA" id="ARBA00023136"/>
    </source>
</evidence>
<keyword evidence="7 8" id="KW-0998">Cell outer membrane</keyword>
<dbReference type="NCBIfam" id="TIGR04056">
    <property type="entry name" value="OMP_RagA_SusC"/>
    <property type="match status" value="1"/>
</dbReference>
<dbReference type="KEGG" id="add:HUW48_23925"/>
<dbReference type="GO" id="GO:0009279">
    <property type="term" value="C:cell outer membrane"/>
    <property type="evidence" value="ECO:0007669"/>
    <property type="project" value="UniProtKB-SubCell"/>
</dbReference>
<comment type="similarity">
    <text evidence="8">Belongs to the TonB-dependent receptor family.</text>
</comment>
<dbReference type="InterPro" id="IPR023997">
    <property type="entry name" value="TonB-dep_OMP_SusC/RagA_CS"/>
</dbReference>
<dbReference type="InterPro" id="IPR023996">
    <property type="entry name" value="TonB-dep_OMP_SusC/RagA"/>
</dbReference>
<dbReference type="InterPro" id="IPR011662">
    <property type="entry name" value="Secretin/TonB_short_N"/>
</dbReference>
<dbReference type="Pfam" id="PF13715">
    <property type="entry name" value="CarbopepD_reg_2"/>
    <property type="match status" value="1"/>
</dbReference>
<dbReference type="Gene3D" id="2.40.170.20">
    <property type="entry name" value="TonB-dependent receptor, beta-barrel domain"/>
    <property type="match status" value="1"/>
</dbReference>
<gene>
    <name evidence="10" type="ORF">HUW48_23925</name>
</gene>
<sequence>MKVNRRGKSLPNLYLYSFKKLIIMKLTIMLLTVAFLQVSAKANSQNISISEKNTSLEKVFEIIHKQSGYLFIYNNELLKTAKPVTLNLRAVSLEQALSSILEGQPLTYTLLDKTIIIRAKAAPPKAAILNIDVKGKVQDEKGEPLPGVSIQISGTSQGTVTDASGNFSINVPENASLIFSYIGYANQTVAVNGRVEITVTMAADEKVLNEVVVTALGISREKKALAYSVSEVKGDEFTQARENNLANALTGKIAGVNATGLSTGPGGSSRVIIRGNGSLAGSNTPLYVINGMPLDNSTPGGSATTNGGGTNVDRGDGIAGINPDDIESISVLKGGTAAALYGSRAANGVILITTKKGRAQQGIGVQYNSTFTAENVSVFPDWQYEYGQGLEGRKPADASQAIQTGRWSWGAKIDGSDFIAADGKTHPYVAQKNNIKNFYQTGKTFTNTLAFNGGTEALNFRLSLSDLDSKAILPNSTYDRKNATLSLNSKIGKRITIEGLAQYNNEKAHNRPSAGDATGNPNWTPYMIANTVDMRWLRPGYDANGMETPWNDAGVATNAYFVVNKFQNNDSKNRFIGQASIQFNLLDNLYIKGQVARDFSNYNFESTIPTGTIYTTGSKGEMSQFTNESSETNAMVTANYNTNLSENFGLNVLAGANRRNNYIRSYNLAGNQFIIPFFYTFSNLTNTTQSQSFSETATNSLFGSVDLDYKGFAYLTFTGRNDWFSTLSPKNNSVFYPSVGGSFILSQALQLPRAISLAKLRASWAQVGGGGPNPYQINLSYSMVPSSTVPLQDVTSTTISNQVLGPLTSTTAEVGLDLQFFERRLGLDVTLYNRKTTNDIVSTAISPTSGFENIILNVGEMYNKGIETLITGTPVKTNNFSWNTSYNFAYNKNEVVRLAEGLNTIQMATTVNNYANVNSTVGQPYGVITGYTMARDENNNIIFDPKSGFPVRSPLKQLGNGVAPLTMGLTNEFTYKNFSLNVLLDGKFGNKVFSMMEVYGIRMGLLKMTLPGRENGLEVNGVTPEGAPYSRTVPVKDLRVWYDNYKNYSDVFLHDGSFVKLRQVIFTYNIPANKIPILKLQNASISFVARNLAILYRKTDNFDPESSFTNGNAQGFESFGLPRTRSMGVNFMVRF</sequence>
<dbReference type="Gene3D" id="2.170.130.10">
    <property type="entry name" value="TonB-dependent receptor, plug domain"/>
    <property type="match status" value="1"/>
</dbReference>
<dbReference type="Proteomes" id="UP000514509">
    <property type="component" value="Chromosome"/>
</dbReference>
<dbReference type="SUPFAM" id="SSF56935">
    <property type="entry name" value="Porins"/>
    <property type="match status" value="1"/>
</dbReference>
<keyword evidence="4 8" id="KW-0812">Transmembrane</keyword>
<keyword evidence="3 8" id="KW-1134">Transmembrane beta strand</keyword>
<evidence type="ECO:0000313" key="11">
    <source>
        <dbReference type="Proteomes" id="UP000514509"/>
    </source>
</evidence>
<dbReference type="InterPro" id="IPR037066">
    <property type="entry name" value="Plug_dom_sf"/>
</dbReference>
<dbReference type="Pfam" id="PF07660">
    <property type="entry name" value="STN"/>
    <property type="match status" value="1"/>
</dbReference>
<dbReference type="EMBL" id="CP055153">
    <property type="protein sequence ID" value="QMU30885.1"/>
    <property type="molecule type" value="Genomic_DNA"/>
</dbReference>
<dbReference type="InterPro" id="IPR036942">
    <property type="entry name" value="Beta-barrel_TonB_sf"/>
</dbReference>
<accession>A0A7L7LED4</accession>
<evidence type="ECO:0000259" key="9">
    <source>
        <dbReference type="SMART" id="SM00965"/>
    </source>
</evidence>
<dbReference type="NCBIfam" id="TIGR04057">
    <property type="entry name" value="SusC_RagA_signa"/>
    <property type="match status" value="1"/>
</dbReference>
<dbReference type="Gene3D" id="3.55.50.30">
    <property type="match status" value="1"/>
</dbReference>
<dbReference type="PROSITE" id="PS52016">
    <property type="entry name" value="TONB_DEPENDENT_REC_3"/>
    <property type="match status" value="1"/>
</dbReference>
<dbReference type="SMART" id="SM00965">
    <property type="entry name" value="STN"/>
    <property type="match status" value="1"/>
</dbReference>
<keyword evidence="2 8" id="KW-0813">Transport</keyword>
<evidence type="ECO:0000256" key="7">
    <source>
        <dbReference type="ARBA" id="ARBA00023237"/>
    </source>
</evidence>
<dbReference type="AlphaFoldDB" id="A0A7L7LED4"/>
<evidence type="ECO:0000256" key="3">
    <source>
        <dbReference type="ARBA" id="ARBA00022452"/>
    </source>
</evidence>
<dbReference type="InterPro" id="IPR008969">
    <property type="entry name" value="CarboxyPept-like_regulatory"/>
</dbReference>
<proteinExistence type="inferred from homology"/>
<reference evidence="10 11" key="1">
    <citation type="submission" date="2020-06" db="EMBL/GenBank/DDBJ databases">
        <authorList>
            <person name="Hwang Y.J."/>
        </authorList>
    </citation>
    <scope>NUCLEOTIDE SEQUENCE [LARGE SCALE GENOMIC DNA]</scope>
    <source>
        <strain evidence="10 11">KUDC8001</strain>
    </source>
</reference>
<comment type="subcellular location">
    <subcellularLocation>
        <location evidence="1 8">Cell outer membrane</location>
        <topology evidence="1 8">Multi-pass membrane protein</topology>
    </subcellularLocation>
</comment>
<feature type="domain" description="Secretin/TonB short N-terminal" evidence="9">
    <location>
        <begin position="69"/>
        <end position="120"/>
    </location>
</feature>
<dbReference type="PANTHER" id="PTHR30069:SF29">
    <property type="entry name" value="HEMOGLOBIN AND HEMOGLOBIN-HAPTOGLOBIN-BINDING PROTEIN 1-RELATED"/>
    <property type="match status" value="1"/>
</dbReference>
<organism evidence="10 11">
    <name type="scientific">Adhaeribacter radiodurans</name>
    <dbReference type="NCBI Taxonomy" id="2745197"/>
    <lineage>
        <taxon>Bacteria</taxon>
        <taxon>Pseudomonadati</taxon>
        <taxon>Bacteroidota</taxon>
        <taxon>Cytophagia</taxon>
        <taxon>Cytophagales</taxon>
        <taxon>Hymenobacteraceae</taxon>
        <taxon>Adhaeribacter</taxon>
    </lineage>
</organism>
<dbReference type="FunFam" id="2.60.40.1120:FF:000003">
    <property type="entry name" value="Outer membrane protein Omp121"/>
    <property type="match status" value="1"/>
</dbReference>
<evidence type="ECO:0000256" key="8">
    <source>
        <dbReference type="PROSITE-ProRule" id="PRU01360"/>
    </source>
</evidence>
<keyword evidence="6 8" id="KW-0472">Membrane</keyword>
<dbReference type="GO" id="GO:0015344">
    <property type="term" value="F:siderophore uptake transmembrane transporter activity"/>
    <property type="evidence" value="ECO:0007669"/>
    <property type="project" value="TreeGrafter"/>
</dbReference>
<dbReference type="Gene3D" id="2.60.40.1120">
    <property type="entry name" value="Carboxypeptidase-like, regulatory domain"/>
    <property type="match status" value="1"/>
</dbReference>
<evidence type="ECO:0000256" key="1">
    <source>
        <dbReference type="ARBA" id="ARBA00004571"/>
    </source>
</evidence>
<dbReference type="InterPro" id="IPR039426">
    <property type="entry name" value="TonB-dep_rcpt-like"/>
</dbReference>
<dbReference type="SUPFAM" id="SSF49464">
    <property type="entry name" value="Carboxypeptidase regulatory domain-like"/>
    <property type="match status" value="1"/>
</dbReference>
<name>A0A7L7LED4_9BACT</name>
<dbReference type="GO" id="GO:0044718">
    <property type="term" value="P:siderophore transmembrane transport"/>
    <property type="evidence" value="ECO:0007669"/>
    <property type="project" value="TreeGrafter"/>
</dbReference>